<proteinExistence type="predicted"/>
<evidence type="ECO:0000313" key="2">
    <source>
        <dbReference type="Proteomes" id="UP000032180"/>
    </source>
</evidence>
<dbReference type="Proteomes" id="UP000032180">
    <property type="component" value="Chromosome 12"/>
</dbReference>
<organism evidence="1 2">
    <name type="scientific">Leersia perrieri</name>
    <dbReference type="NCBI Taxonomy" id="77586"/>
    <lineage>
        <taxon>Eukaryota</taxon>
        <taxon>Viridiplantae</taxon>
        <taxon>Streptophyta</taxon>
        <taxon>Embryophyta</taxon>
        <taxon>Tracheophyta</taxon>
        <taxon>Spermatophyta</taxon>
        <taxon>Magnoliopsida</taxon>
        <taxon>Liliopsida</taxon>
        <taxon>Poales</taxon>
        <taxon>Poaceae</taxon>
        <taxon>BOP clade</taxon>
        <taxon>Oryzoideae</taxon>
        <taxon>Oryzeae</taxon>
        <taxon>Oryzinae</taxon>
        <taxon>Leersia</taxon>
    </lineage>
</organism>
<reference evidence="2" key="2">
    <citation type="submission" date="2013-12" db="EMBL/GenBank/DDBJ databases">
        <authorList>
            <person name="Yu Y."/>
            <person name="Lee S."/>
            <person name="de Baynast K."/>
            <person name="Wissotski M."/>
            <person name="Liu L."/>
            <person name="Talag J."/>
            <person name="Goicoechea J."/>
            <person name="Angelova A."/>
            <person name="Jetty R."/>
            <person name="Kudrna D."/>
            <person name="Golser W."/>
            <person name="Rivera L."/>
            <person name="Zhang J."/>
            <person name="Wing R."/>
        </authorList>
    </citation>
    <scope>NUCLEOTIDE SEQUENCE</scope>
</reference>
<dbReference type="Gramene" id="LPERR12G09730.1">
    <property type="protein sequence ID" value="LPERR12G09730.1"/>
    <property type="gene ID" value="LPERR12G09730"/>
</dbReference>
<sequence>MADTRIINDVHEPAAVAYVKLIMKELTNSMDTEHHLLHLFRRRRPHGIVFPAAVAAALDDLADLFSEGSILMAGRTRHEMRMERAEKEAMLMVAMSQRQSIDARIRDIDAEIVAMTKRLEEARAPIRQTLRLLPFDADGEDAEETARRVVSLVENLGRAQRKEAALMADIVMMRADYERLQRRREDVMVAGRTAITALEDVPELPRATEKEDYLMHEAVPSRFEDDVAVLVKFTGWAFDFVKPC</sequence>
<dbReference type="EnsemblPlants" id="LPERR12G09730.1">
    <property type="protein sequence ID" value="LPERR12G09730.1"/>
    <property type="gene ID" value="LPERR12G09730"/>
</dbReference>
<dbReference type="HOGENOM" id="CLU_092601_0_0_1"/>
<reference evidence="1" key="3">
    <citation type="submission" date="2015-04" db="UniProtKB">
        <authorList>
            <consortium name="EnsemblPlants"/>
        </authorList>
    </citation>
    <scope>IDENTIFICATION</scope>
</reference>
<reference evidence="1 2" key="1">
    <citation type="submission" date="2012-08" db="EMBL/GenBank/DDBJ databases">
        <title>Oryza genome evolution.</title>
        <authorList>
            <person name="Wing R.A."/>
        </authorList>
    </citation>
    <scope>NUCLEOTIDE SEQUENCE</scope>
</reference>
<accession>A0A0D9XZ84</accession>
<keyword evidence="2" id="KW-1185">Reference proteome</keyword>
<name>A0A0D9XZ84_9ORYZ</name>
<dbReference type="AlphaFoldDB" id="A0A0D9XZ84"/>
<evidence type="ECO:0000313" key="1">
    <source>
        <dbReference type="EnsemblPlants" id="LPERR12G09730.1"/>
    </source>
</evidence>
<protein>
    <submittedName>
        <fullName evidence="1">Uncharacterized protein</fullName>
    </submittedName>
</protein>